<evidence type="ECO:0000313" key="2">
    <source>
        <dbReference type="Proteomes" id="UP000605990"/>
    </source>
</evidence>
<organism evidence="1 2">
    <name type="scientific">Flavobacterium bernardetii</name>
    <dbReference type="NCBI Taxonomy" id="2813823"/>
    <lineage>
        <taxon>Bacteria</taxon>
        <taxon>Pseudomonadati</taxon>
        <taxon>Bacteroidota</taxon>
        <taxon>Flavobacteriia</taxon>
        <taxon>Flavobacteriales</taxon>
        <taxon>Flavobacteriaceae</taxon>
        <taxon>Flavobacterium</taxon>
    </lineage>
</organism>
<dbReference type="RefSeq" id="WP_166125059.1">
    <property type="nucleotide sequence ID" value="NZ_JAANOQ010000001.1"/>
</dbReference>
<comment type="caution">
    <text evidence="1">The sequence shown here is derived from an EMBL/GenBank/DDBJ whole genome shotgun (WGS) entry which is preliminary data.</text>
</comment>
<dbReference type="Proteomes" id="UP000605990">
    <property type="component" value="Unassembled WGS sequence"/>
</dbReference>
<dbReference type="EMBL" id="JACRUN010000001">
    <property type="protein sequence ID" value="MBC5833828.1"/>
    <property type="molecule type" value="Genomic_DNA"/>
</dbReference>
<reference evidence="1 2" key="1">
    <citation type="submission" date="2020-08" db="EMBL/GenBank/DDBJ databases">
        <title>Description of novel Flavobacterium F-408 isolate.</title>
        <authorList>
            <person name="Saticioglu I.B."/>
            <person name="Duman M."/>
            <person name="Altun S."/>
        </authorList>
    </citation>
    <scope>NUCLEOTIDE SEQUENCE [LARGE SCALE GENOMIC DNA]</scope>
    <source>
        <strain evidence="1 2">F-408</strain>
    </source>
</reference>
<protein>
    <submittedName>
        <fullName evidence="1">Uncharacterized protein</fullName>
    </submittedName>
</protein>
<sequence length="111" mass="12340">MKTIDQKTQLASQIELLSNKQEEDFSNLKDQYRNTIDSFKPINLIKDSIGDVISTPNLTSNLISGTVGFGINYLTKKFLNPKSDNNKSIFSKALKILANRFIGKKGLSSNA</sequence>
<accession>A0ABR7IVS8</accession>
<keyword evidence="2" id="KW-1185">Reference proteome</keyword>
<proteinExistence type="predicted"/>
<gene>
    <name evidence="1" type="ORF">H8R27_02910</name>
</gene>
<evidence type="ECO:0000313" key="1">
    <source>
        <dbReference type="EMBL" id="MBC5833828.1"/>
    </source>
</evidence>
<name>A0ABR7IVS8_9FLAO</name>